<evidence type="ECO:0000313" key="1">
    <source>
        <dbReference type="EMBL" id="AGS54280.1"/>
    </source>
</evidence>
<dbReference type="EMBL" id="JQ844286">
    <property type="protein sequence ID" value="AGS54280.1"/>
    <property type="molecule type" value="Genomic_DNA"/>
</dbReference>
<reference evidence="1" key="1">
    <citation type="submission" date="2012-03" db="EMBL/GenBank/DDBJ databases">
        <title>Functional metagenomics reveals considerable lignocellulase gene clusters in the gut microbiome of a wood-feeding higher termite.</title>
        <authorList>
            <person name="Liu N."/>
        </authorList>
    </citation>
    <scope>NUCLEOTIDE SEQUENCE</scope>
</reference>
<proteinExistence type="predicted"/>
<sequence>MPPLVVKERKRAYYKYLEFAQAESNCDLLSLFIAESVIAASNICRKG</sequence>
<dbReference type="AlphaFoldDB" id="A0A806K2J9"/>
<organism evidence="1">
    <name type="scientific">uncultured bacterium contig00092</name>
    <dbReference type="NCBI Taxonomy" id="1181563"/>
    <lineage>
        <taxon>Bacteria</taxon>
        <taxon>environmental samples</taxon>
    </lineage>
</organism>
<accession>A0A806K2J9</accession>
<name>A0A806K2J9_9BACT</name>
<protein>
    <submittedName>
        <fullName evidence="1">Uncharacterized protein</fullName>
    </submittedName>
</protein>